<dbReference type="RefSeq" id="XP_033463740.1">
    <property type="nucleotide sequence ID" value="XM_033598984.1"/>
</dbReference>
<dbReference type="SMART" id="SM00320">
    <property type="entry name" value="WD40"/>
    <property type="match status" value="5"/>
</dbReference>
<dbReference type="OrthoDB" id="3946649at2759"/>
<gene>
    <name evidence="5" type="ORF">K489DRAFT_123152</name>
</gene>
<sequence>MGDPSQTATNVAKSAQSAWEVGAQLYGLYRDTNTSIVSLSSLATETMQLGNTCDELDRQIRKLLGRDLGSRDIKLFSIVERQRTECDQYLNELGGAVRNMRPEITSAMSRVLHQVQLTMSEEEIEQARYQIQGHIAKLQISAQLINLEVTYILPKLANQDLLDQMERVQTSIREQGKNLDGALVKCAQDYLSSGSTLYEASVASGPSRRFDSANGSAPQIVDWISTMNGLRLDDNGPLSPDTAYPETARNQSAIVDDVAPTSSRDVVSTDEAHPEYREDVSEADSEFEDELAVDSAAAALESGNAAFERNDFEEADALLQEALTLIHALPRRLRDTYNLFDIQCKLAVSAFYLYDTTTAEVSLTAVVEQQPSAPHDVRVLCTASHLLAQVYVRNRKLDQARTTCENTYRSRRRTFGKDHESCHESLALLARICDLQKNNSRAKVYLSMIPLQSQERLRRGFETLDAESQSRSLSTGSVDTVSTIRSLNRDSGTVPAPVVVVTSPAASINKTKFTDGGIVLQCRRACDLAWSKNGRYLACADRVSKEIKIVGSTSETPKGTIRVTGLKSIYSLALSPSGTYLAIGYEDASIELWHTESSVLRKRLAGRVVRHHKEAVGSIEFSPNGEVLVSMCKGGRILFFDTSANQLKQFVVDADCCGTEGTIAFSPDGSLVAITTAKGANIYDTSSGVLQRTITSHIAGARGLGGSHSLVGLSFSPDGSSIALGSGTNEIGIYKIDGSGDYFALEISGVKRPDLCFLKFAHTPNGHLIAAQLPPYFEEKPWICDAASGRFETIDPPYPYGPSNVALSWNGAFLALSADNGDVKVLDLSKRLVLGK</sequence>
<dbReference type="InterPro" id="IPR001680">
    <property type="entry name" value="WD40_rpt"/>
</dbReference>
<name>A0A6J3MGA5_9PEZI</name>
<reference evidence="5" key="3">
    <citation type="submission" date="2025-08" db="UniProtKB">
        <authorList>
            <consortium name="RefSeq"/>
        </authorList>
    </citation>
    <scope>IDENTIFICATION</scope>
    <source>
        <strain evidence="5">CBS 342.82</strain>
    </source>
</reference>
<dbReference type="Gene3D" id="1.25.40.10">
    <property type="entry name" value="Tetratricopeptide repeat domain"/>
    <property type="match status" value="1"/>
</dbReference>
<dbReference type="PROSITE" id="PS50082">
    <property type="entry name" value="WD_REPEATS_2"/>
    <property type="match status" value="1"/>
</dbReference>
<reference evidence="5" key="2">
    <citation type="submission" date="2020-04" db="EMBL/GenBank/DDBJ databases">
        <authorList>
            <consortium name="NCBI Genome Project"/>
        </authorList>
    </citation>
    <scope>NUCLEOTIDE SEQUENCE</scope>
    <source>
        <strain evidence="5">CBS 342.82</strain>
    </source>
</reference>
<dbReference type="Proteomes" id="UP000504637">
    <property type="component" value="Unplaced"/>
</dbReference>
<protein>
    <submittedName>
        <fullName evidence="5">YVTN repeat-like/Quino protein amine dehydrogenase</fullName>
    </submittedName>
</protein>
<dbReference type="Pfam" id="PF13424">
    <property type="entry name" value="TPR_12"/>
    <property type="match status" value="1"/>
</dbReference>
<evidence type="ECO:0000256" key="2">
    <source>
        <dbReference type="ARBA" id="ARBA00022737"/>
    </source>
</evidence>
<dbReference type="InterPro" id="IPR036322">
    <property type="entry name" value="WD40_repeat_dom_sf"/>
</dbReference>
<keyword evidence="4" id="KW-1185">Reference proteome</keyword>
<evidence type="ECO:0000256" key="1">
    <source>
        <dbReference type="ARBA" id="ARBA00022574"/>
    </source>
</evidence>
<dbReference type="Pfam" id="PF00400">
    <property type="entry name" value="WD40"/>
    <property type="match status" value="1"/>
</dbReference>
<proteinExistence type="predicted"/>
<evidence type="ECO:0000256" key="3">
    <source>
        <dbReference type="PROSITE-ProRule" id="PRU00221"/>
    </source>
</evidence>
<dbReference type="GeneID" id="54356783"/>
<dbReference type="SUPFAM" id="SSF48452">
    <property type="entry name" value="TPR-like"/>
    <property type="match status" value="1"/>
</dbReference>
<keyword evidence="1 3" id="KW-0853">WD repeat</keyword>
<dbReference type="InterPro" id="IPR011990">
    <property type="entry name" value="TPR-like_helical_dom_sf"/>
</dbReference>
<evidence type="ECO:0000313" key="5">
    <source>
        <dbReference type="RefSeq" id="XP_033463740.1"/>
    </source>
</evidence>
<reference evidence="5" key="1">
    <citation type="submission" date="2020-01" db="EMBL/GenBank/DDBJ databases">
        <authorList>
            <consortium name="DOE Joint Genome Institute"/>
            <person name="Haridas S."/>
            <person name="Albert R."/>
            <person name="Binder M."/>
            <person name="Bloem J."/>
            <person name="Labutti K."/>
            <person name="Salamov A."/>
            <person name="Andreopoulos B."/>
            <person name="Baker S.E."/>
            <person name="Barry K."/>
            <person name="Bills G."/>
            <person name="Bluhm B.H."/>
            <person name="Cannon C."/>
            <person name="Castanera R."/>
            <person name="Culley D.E."/>
            <person name="Daum C."/>
            <person name="Ezra D."/>
            <person name="Gonzalez J.B."/>
            <person name="Henrissat B."/>
            <person name="Kuo A."/>
            <person name="Liang C."/>
            <person name="Lipzen A."/>
            <person name="Lutzoni F."/>
            <person name="Magnuson J."/>
            <person name="Mondo S."/>
            <person name="Nolan M."/>
            <person name="Ohm R."/>
            <person name="Pangilinan J."/>
            <person name="Park H.-J."/>
            <person name="Ramirez L."/>
            <person name="Alfaro M."/>
            <person name="Sun H."/>
            <person name="Tritt A."/>
            <person name="Yoshinaga Y."/>
            <person name="Zwiers L.-H."/>
            <person name="Turgeon B.G."/>
            <person name="Goodwin S.B."/>
            <person name="Spatafora J.W."/>
            <person name="Crous P.W."/>
            <person name="Grigoriev I.V."/>
        </authorList>
    </citation>
    <scope>NUCLEOTIDE SEQUENCE</scope>
    <source>
        <strain evidence="5">CBS 342.82</strain>
    </source>
</reference>
<accession>A0A6J3MGA5</accession>
<keyword evidence="2" id="KW-0677">Repeat</keyword>
<feature type="repeat" description="WD" evidence="3">
    <location>
        <begin position="569"/>
        <end position="603"/>
    </location>
</feature>
<dbReference type="PANTHER" id="PTHR19848:SF8">
    <property type="entry name" value="F-BOX AND WD REPEAT DOMAIN CONTAINING 7"/>
    <property type="match status" value="1"/>
</dbReference>
<dbReference type="InterPro" id="IPR015943">
    <property type="entry name" value="WD40/YVTN_repeat-like_dom_sf"/>
</dbReference>
<dbReference type="Gene3D" id="2.130.10.10">
    <property type="entry name" value="YVTN repeat-like/Quinoprotein amine dehydrogenase"/>
    <property type="match status" value="1"/>
</dbReference>
<dbReference type="SUPFAM" id="SSF50978">
    <property type="entry name" value="WD40 repeat-like"/>
    <property type="match status" value="1"/>
</dbReference>
<dbReference type="AlphaFoldDB" id="A0A6J3MGA5"/>
<organism evidence="5">
    <name type="scientific">Dissoconium aciculare CBS 342.82</name>
    <dbReference type="NCBI Taxonomy" id="1314786"/>
    <lineage>
        <taxon>Eukaryota</taxon>
        <taxon>Fungi</taxon>
        <taxon>Dikarya</taxon>
        <taxon>Ascomycota</taxon>
        <taxon>Pezizomycotina</taxon>
        <taxon>Dothideomycetes</taxon>
        <taxon>Dothideomycetidae</taxon>
        <taxon>Mycosphaerellales</taxon>
        <taxon>Dissoconiaceae</taxon>
        <taxon>Dissoconium</taxon>
    </lineage>
</organism>
<evidence type="ECO:0000313" key="4">
    <source>
        <dbReference type="Proteomes" id="UP000504637"/>
    </source>
</evidence>
<dbReference type="PANTHER" id="PTHR19848">
    <property type="entry name" value="WD40 REPEAT PROTEIN"/>
    <property type="match status" value="1"/>
</dbReference>